<reference evidence="1 2" key="1">
    <citation type="submission" date="2014-12" db="EMBL/GenBank/DDBJ databases">
        <title>Draft genome sequences of 10 type strains of Lactococcus.</title>
        <authorList>
            <person name="Sun Z."/>
            <person name="Zhong Z."/>
            <person name="Liu W."/>
            <person name="Zhang W."/>
            <person name="Zhang H."/>
        </authorList>
    </citation>
    <scope>NUCLEOTIDE SEQUENCE [LARGE SCALE GENOMIC DNA]</scope>
    <source>
        <strain evidence="1 2">DSM 21502</strain>
    </source>
</reference>
<gene>
    <name evidence="1" type="ORF">RU92_GL001745</name>
</gene>
<dbReference type="AlphaFoldDB" id="A0A2A5SU40"/>
<evidence type="ECO:0000313" key="1">
    <source>
        <dbReference type="EMBL" id="PCS19414.1"/>
    </source>
</evidence>
<dbReference type="EMBL" id="JXKC01000003">
    <property type="protein sequence ID" value="PCS19414.1"/>
    <property type="molecule type" value="Genomic_DNA"/>
</dbReference>
<sequence length="41" mass="4894">MRINSQKKDLFPYKKASFLKNSSYFLDFAVLKYKSESKNID</sequence>
<protein>
    <submittedName>
        <fullName evidence="1">Uncharacterized protein</fullName>
    </submittedName>
</protein>
<comment type="caution">
    <text evidence="1">The sequence shown here is derived from an EMBL/GenBank/DDBJ whole genome shotgun (WGS) entry which is preliminary data.</text>
</comment>
<name>A0A2A5SU40_LACLC</name>
<evidence type="ECO:0000313" key="2">
    <source>
        <dbReference type="Proteomes" id="UP000218711"/>
    </source>
</evidence>
<accession>A0A2A5SU40</accession>
<organism evidence="1 2">
    <name type="scientific">Lactococcus cremoris subsp. tructae</name>
    <dbReference type="NCBI Taxonomy" id="542833"/>
    <lineage>
        <taxon>Bacteria</taxon>
        <taxon>Bacillati</taxon>
        <taxon>Bacillota</taxon>
        <taxon>Bacilli</taxon>
        <taxon>Lactobacillales</taxon>
        <taxon>Streptococcaceae</taxon>
        <taxon>Lactococcus</taxon>
    </lineage>
</organism>
<proteinExistence type="predicted"/>
<dbReference type="Proteomes" id="UP000218711">
    <property type="component" value="Unassembled WGS sequence"/>
</dbReference>